<dbReference type="Pfam" id="PF25944">
    <property type="entry name" value="Beta-barrel_RND"/>
    <property type="match status" value="1"/>
</dbReference>
<dbReference type="Gene3D" id="2.40.30.170">
    <property type="match status" value="1"/>
</dbReference>
<evidence type="ECO:0000256" key="2">
    <source>
        <dbReference type="ARBA" id="ARBA00009477"/>
    </source>
</evidence>
<feature type="domain" description="Multidrug resistance protein MdtA-like alpha-helical hairpin" evidence="4">
    <location>
        <begin position="112"/>
        <end position="181"/>
    </location>
</feature>
<organism evidence="8 9">
    <name type="scientific">Aquisalimonas asiatica</name>
    <dbReference type="NCBI Taxonomy" id="406100"/>
    <lineage>
        <taxon>Bacteria</taxon>
        <taxon>Pseudomonadati</taxon>
        <taxon>Pseudomonadota</taxon>
        <taxon>Gammaproteobacteria</taxon>
        <taxon>Chromatiales</taxon>
        <taxon>Ectothiorhodospiraceae</taxon>
        <taxon>Aquisalimonas</taxon>
    </lineage>
</organism>
<dbReference type="OrthoDB" id="9800613at2"/>
<dbReference type="PANTHER" id="PTHR30158">
    <property type="entry name" value="ACRA/E-RELATED COMPONENT OF DRUG EFFLUX TRANSPORTER"/>
    <property type="match status" value="1"/>
</dbReference>
<feature type="coiled-coil region" evidence="3">
    <location>
        <begin position="112"/>
        <end position="139"/>
    </location>
</feature>
<dbReference type="EMBL" id="FOEG01000010">
    <property type="protein sequence ID" value="SEP11064.1"/>
    <property type="molecule type" value="Genomic_DNA"/>
</dbReference>
<dbReference type="GO" id="GO:0030313">
    <property type="term" value="C:cell envelope"/>
    <property type="evidence" value="ECO:0007669"/>
    <property type="project" value="UniProtKB-SubCell"/>
</dbReference>
<dbReference type="InterPro" id="IPR058627">
    <property type="entry name" value="MdtA-like_C"/>
</dbReference>
<accession>A0A1H8V723</accession>
<dbReference type="Gene3D" id="2.40.420.20">
    <property type="match status" value="1"/>
</dbReference>
<dbReference type="InterPro" id="IPR006143">
    <property type="entry name" value="RND_pump_MFP"/>
</dbReference>
<dbReference type="GO" id="GO:0046677">
    <property type="term" value="P:response to antibiotic"/>
    <property type="evidence" value="ECO:0007669"/>
    <property type="project" value="TreeGrafter"/>
</dbReference>
<evidence type="ECO:0000313" key="9">
    <source>
        <dbReference type="Proteomes" id="UP000199657"/>
    </source>
</evidence>
<gene>
    <name evidence="8" type="ORF">SAMN04488052_11039</name>
</gene>
<evidence type="ECO:0000313" key="8">
    <source>
        <dbReference type="EMBL" id="SEP11064.1"/>
    </source>
</evidence>
<evidence type="ECO:0000256" key="1">
    <source>
        <dbReference type="ARBA" id="ARBA00004519"/>
    </source>
</evidence>
<dbReference type="Gene3D" id="2.40.50.100">
    <property type="match status" value="1"/>
</dbReference>
<dbReference type="STRING" id="406100.SAMN04488052_11039"/>
<dbReference type="AlphaFoldDB" id="A0A1H8V723"/>
<keyword evidence="3" id="KW-0175">Coiled coil</keyword>
<dbReference type="Pfam" id="PF25967">
    <property type="entry name" value="RND-MFP_C"/>
    <property type="match status" value="1"/>
</dbReference>
<evidence type="ECO:0000259" key="6">
    <source>
        <dbReference type="Pfam" id="PF25944"/>
    </source>
</evidence>
<name>A0A1H8V723_9GAMM</name>
<feature type="domain" description="Multidrug resistance protein MdtA-like barrel-sandwich hybrid" evidence="5">
    <location>
        <begin position="71"/>
        <end position="212"/>
    </location>
</feature>
<dbReference type="RefSeq" id="WP_091645685.1">
    <property type="nucleotide sequence ID" value="NZ_FOEG01000010.1"/>
</dbReference>
<evidence type="ECO:0000259" key="4">
    <source>
        <dbReference type="Pfam" id="PF25876"/>
    </source>
</evidence>
<sequence length="387" mass="41826">MATFFRLQHQGRRIAVLTASVIAALLLTACSGDDGESGESEQPPPPVTVAAVSPTTVDVEQDYAGRVHGAREVEVRARVEGILEERLYQEGQMVERGEALFRIDPEPFEARLEEAEAQRESARADLEEAEREWRRIERLYERDAISERERDSARSAVTLARAAVSVAEAQVTQARLQLDYATVEAPVSGVTSLEAVPEGSLLDPGTLLTTIVQHDPVHVRFALPEDDAAIQRTARRARAAAGDDQDYRREAALLLPEGGEYDQDGVVDFTASTIDHGTGSVTARAVFDNPDGTIIPGQFVRIRVVLETLDDIFRVPETVISEGADGPQLYVVDDDGNASARAVELGPVVDGDQVVLSGLDDGDRVIINGHASVGDGAPVDITDEEDI</sequence>
<dbReference type="PROSITE" id="PS51257">
    <property type="entry name" value="PROKAR_LIPOPROTEIN"/>
    <property type="match status" value="1"/>
</dbReference>
<feature type="domain" description="Multidrug resistance protein MdtA-like C-terminal permuted SH3" evidence="7">
    <location>
        <begin position="315"/>
        <end position="369"/>
    </location>
</feature>
<reference evidence="8 9" key="1">
    <citation type="submission" date="2016-10" db="EMBL/GenBank/DDBJ databases">
        <authorList>
            <person name="de Groot N.N."/>
        </authorList>
    </citation>
    <scope>NUCLEOTIDE SEQUENCE [LARGE SCALE GENOMIC DNA]</scope>
    <source>
        <strain evidence="8 9">CGMCC 1.6291</strain>
    </source>
</reference>
<dbReference type="InterPro" id="IPR058626">
    <property type="entry name" value="MdtA-like_b-barrel"/>
</dbReference>
<proteinExistence type="inferred from homology"/>
<evidence type="ECO:0000259" key="7">
    <source>
        <dbReference type="Pfam" id="PF25967"/>
    </source>
</evidence>
<dbReference type="Proteomes" id="UP000199657">
    <property type="component" value="Unassembled WGS sequence"/>
</dbReference>
<dbReference type="NCBIfam" id="TIGR01730">
    <property type="entry name" value="RND_mfp"/>
    <property type="match status" value="1"/>
</dbReference>
<evidence type="ECO:0000256" key="3">
    <source>
        <dbReference type="SAM" id="Coils"/>
    </source>
</evidence>
<dbReference type="InterPro" id="IPR058625">
    <property type="entry name" value="MdtA-like_BSH"/>
</dbReference>
<comment type="similarity">
    <text evidence="2">Belongs to the membrane fusion protein (MFP) (TC 8.A.1) family.</text>
</comment>
<dbReference type="Pfam" id="PF25876">
    <property type="entry name" value="HH_MFP_RND"/>
    <property type="match status" value="1"/>
</dbReference>
<dbReference type="Pfam" id="PF25917">
    <property type="entry name" value="BSH_RND"/>
    <property type="match status" value="1"/>
</dbReference>
<dbReference type="Gene3D" id="1.10.287.470">
    <property type="entry name" value="Helix hairpin bin"/>
    <property type="match status" value="1"/>
</dbReference>
<comment type="subcellular location">
    <subcellularLocation>
        <location evidence="1">Cell inner membrane</location>
        <topology evidence="1">Lipid-anchor</topology>
    </subcellularLocation>
</comment>
<protein>
    <submittedName>
        <fullName evidence="8">Membrane fusion protein, multidrug efflux system</fullName>
    </submittedName>
</protein>
<dbReference type="GO" id="GO:0022857">
    <property type="term" value="F:transmembrane transporter activity"/>
    <property type="evidence" value="ECO:0007669"/>
    <property type="project" value="InterPro"/>
</dbReference>
<keyword evidence="9" id="KW-1185">Reference proteome</keyword>
<dbReference type="SUPFAM" id="SSF111369">
    <property type="entry name" value="HlyD-like secretion proteins"/>
    <property type="match status" value="1"/>
</dbReference>
<evidence type="ECO:0000259" key="5">
    <source>
        <dbReference type="Pfam" id="PF25917"/>
    </source>
</evidence>
<dbReference type="InterPro" id="IPR058624">
    <property type="entry name" value="MdtA-like_HH"/>
</dbReference>
<dbReference type="PANTHER" id="PTHR30158:SF24">
    <property type="entry name" value="HLYD FAMILY SECRETION PROTEIN"/>
    <property type="match status" value="1"/>
</dbReference>
<dbReference type="GO" id="GO:0005886">
    <property type="term" value="C:plasma membrane"/>
    <property type="evidence" value="ECO:0007669"/>
    <property type="project" value="TreeGrafter"/>
</dbReference>
<feature type="domain" description="Multidrug resistance protein MdtA-like beta-barrel" evidence="6">
    <location>
        <begin position="216"/>
        <end position="306"/>
    </location>
</feature>